<feature type="transmembrane region" description="Helical" evidence="6">
    <location>
        <begin position="722"/>
        <end position="742"/>
    </location>
</feature>
<feature type="transmembrane region" description="Helical" evidence="6">
    <location>
        <begin position="748"/>
        <end position="765"/>
    </location>
</feature>
<dbReference type="PANTHER" id="PTHR33406">
    <property type="entry name" value="MEMBRANE PROTEIN MJ1562-RELATED"/>
    <property type="match status" value="1"/>
</dbReference>
<reference evidence="8 9" key="1">
    <citation type="submission" date="2024-09" db="EMBL/GenBank/DDBJ databases">
        <authorList>
            <person name="Fullem K."/>
        </authorList>
    </citation>
    <scope>NUCLEOTIDE SEQUENCE [LARGE SCALE GENOMIC DNA]</scope>
    <source>
        <strain evidence="9">K1(2024)</strain>
    </source>
</reference>
<dbReference type="PROSITE" id="PS50156">
    <property type="entry name" value="SSD"/>
    <property type="match status" value="1"/>
</dbReference>
<evidence type="ECO:0000256" key="3">
    <source>
        <dbReference type="ARBA" id="ARBA00022692"/>
    </source>
</evidence>
<keyword evidence="4 6" id="KW-1133">Transmembrane helix</keyword>
<keyword evidence="2" id="KW-1003">Cell membrane</keyword>
<dbReference type="Proteomes" id="UP001577047">
    <property type="component" value="Unassembled WGS sequence"/>
</dbReference>
<comment type="caution">
    <text evidence="8">The sequence shown here is derived from an EMBL/GenBank/DDBJ whole genome shotgun (WGS) entry which is preliminary data.</text>
</comment>
<feature type="transmembrane region" description="Helical" evidence="6">
    <location>
        <begin position="12"/>
        <end position="31"/>
    </location>
</feature>
<feature type="transmembrane region" description="Helical" evidence="6">
    <location>
        <begin position="414"/>
        <end position="439"/>
    </location>
</feature>
<evidence type="ECO:0000313" key="8">
    <source>
        <dbReference type="EMBL" id="MFB3799823.1"/>
    </source>
</evidence>
<dbReference type="Gene3D" id="1.20.1640.10">
    <property type="entry name" value="Multidrug efflux transporter AcrB transmembrane domain"/>
    <property type="match status" value="2"/>
</dbReference>
<keyword evidence="9" id="KW-1185">Reference proteome</keyword>
<feature type="transmembrane region" description="Helical" evidence="6">
    <location>
        <begin position="697"/>
        <end position="715"/>
    </location>
</feature>
<dbReference type="PANTHER" id="PTHR33406:SF12">
    <property type="entry name" value="BLR2997 PROTEIN"/>
    <property type="match status" value="1"/>
</dbReference>
<name>A0ABV4Z5B6_9PSED</name>
<dbReference type="RefSeq" id="WP_369811531.1">
    <property type="nucleotide sequence ID" value="NZ_JAUQOQ010000013.1"/>
</dbReference>
<dbReference type="InterPro" id="IPR004869">
    <property type="entry name" value="MMPL_dom"/>
</dbReference>
<feature type="domain" description="SSD" evidence="7">
    <location>
        <begin position="317"/>
        <end position="439"/>
    </location>
</feature>
<dbReference type="EMBL" id="JBHFXX010000003">
    <property type="protein sequence ID" value="MFB3799823.1"/>
    <property type="molecule type" value="Genomic_DNA"/>
</dbReference>
<dbReference type="Pfam" id="PF03176">
    <property type="entry name" value="MMPL"/>
    <property type="match status" value="2"/>
</dbReference>
<evidence type="ECO:0000256" key="2">
    <source>
        <dbReference type="ARBA" id="ARBA00022475"/>
    </source>
</evidence>
<gene>
    <name evidence="8" type="ORF">ACE1YR_05150</name>
</gene>
<feature type="transmembrane region" description="Helical" evidence="6">
    <location>
        <begin position="314"/>
        <end position="334"/>
    </location>
</feature>
<accession>A0ABV4Z5B6</accession>
<evidence type="ECO:0000256" key="5">
    <source>
        <dbReference type="ARBA" id="ARBA00023136"/>
    </source>
</evidence>
<evidence type="ECO:0000256" key="1">
    <source>
        <dbReference type="ARBA" id="ARBA00004651"/>
    </source>
</evidence>
<feature type="transmembrane region" description="Helical" evidence="6">
    <location>
        <begin position="340"/>
        <end position="362"/>
    </location>
</feature>
<evidence type="ECO:0000256" key="4">
    <source>
        <dbReference type="ARBA" id="ARBA00022989"/>
    </source>
</evidence>
<feature type="transmembrane region" description="Helical" evidence="6">
    <location>
        <begin position="383"/>
        <end position="402"/>
    </location>
</feature>
<sequence length="872" mass="96561">MERYLDLVERNARAIVFVLVAITAGFAYYLGAVIADTNPYLLKEDHPARKTILDLQKEFSGTYDSVMIAFTDPDGVFNRETLNAVFAISRSMRQLMLANDQDRDTLREVLGRHPGDTQAQALAHKVLTEGFAQRDQGDLMRLRDHAQANAWDSHDQQFLRFLAERVNPVKEMASIADTENISLASDGQLWIHKTLNASDMDPRAVEALVMDNELLVGGLVSPDKRVALVVTELGTKQDDAQAQLRAYHLVRQMLADYQQAHPQLRGEVFIAGMPIFIAAQQEIIDHDMAVLFPAVFVLVTLLLIFFFRRPLGVLLPLFNILFCTIWTVGLMALFKVPFDLLTSVLPVFLFTISCADAIHVMAEYYEQLKAGKPYREAGRQTMRLMMVPVVLTTATTIATFVISTTNNIVSIGNFGLFMSIGLTAALIISLLLIPAWIFVWGKNHVPCEAAVEKPSPLSTALVRCCAWLIPRRRPALLITLPLVAVMAVLTFKVDIEDSGIAYFEPDSAVRTADAFINRARVAGTAPGWIAFDSKAPRGMLDTEVVQFLDRLDQFLREQPHVSYTYSLATYIKRMNLVLNDMDPTFLRVPQVREEVKGFDEQGRPERFEVDGNALIEQHVMLFENGGGSDLRNVLNADYSKAVTLYTMTSSVAGDYQALLDRLDAWVSQNKPAHLQVTHAGTAYIWTGVLKEITQGQMLSFTLALLVVTLMMMGWLRSVRLGLLGMLTLLTTSVIVYGAMYLLDIELNIGTTLVTFLVVGVVDYAVHLLSRMKFLIEEGATVDEALLGAMEGIGRSTLVNVAIFSGGFMALFFSDYKPIIDLGTLVALALSSSGISTLLLVTLISPWFFATIKPRVEQPSALGGESGARAELA</sequence>
<feature type="transmembrane region" description="Helical" evidence="6">
    <location>
        <begin position="475"/>
        <end position="493"/>
    </location>
</feature>
<evidence type="ECO:0000313" key="9">
    <source>
        <dbReference type="Proteomes" id="UP001577047"/>
    </source>
</evidence>
<dbReference type="SUPFAM" id="SSF82866">
    <property type="entry name" value="Multidrug efflux transporter AcrB transmembrane domain"/>
    <property type="match status" value="2"/>
</dbReference>
<evidence type="ECO:0000259" key="7">
    <source>
        <dbReference type="PROSITE" id="PS50156"/>
    </source>
</evidence>
<feature type="transmembrane region" description="Helical" evidence="6">
    <location>
        <begin position="824"/>
        <end position="848"/>
    </location>
</feature>
<proteinExistence type="predicted"/>
<dbReference type="InterPro" id="IPR050545">
    <property type="entry name" value="Mycobact_MmpL"/>
</dbReference>
<feature type="transmembrane region" description="Helical" evidence="6">
    <location>
        <begin position="288"/>
        <end position="307"/>
    </location>
</feature>
<dbReference type="InterPro" id="IPR000731">
    <property type="entry name" value="SSD"/>
</dbReference>
<organism evidence="8 9">
    <name type="scientific">Pseudomonas boreofloridensis</name>
    <dbReference type="NCBI Taxonomy" id="3064348"/>
    <lineage>
        <taxon>Bacteria</taxon>
        <taxon>Pseudomonadati</taxon>
        <taxon>Pseudomonadota</taxon>
        <taxon>Gammaproteobacteria</taxon>
        <taxon>Pseudomonadales</taxon>
        <taxon>Pseudomonadaceae</taxon>
        <taxon>Pseudomonas</taxon>
    </lineage>
</organism>
<feature type="transmembrane region" description="Helical" evidence="6">
    <location>
        <begin position="796"/>
        <end position="812"/>
    </location>
</feature>
<protein>
    <submittedName>
        <fullName evidence="8">RND family transporter</fullName>
    </submittedName>
</protein>
<keyword evidence="3 6" id="KW-0812">Transmembrane</keyword>
<evidence type="ECO:0000256" key="6">
    <source>
        <dbReference type="SAM" id="Phobius"/>
    </source>
</evidence>
<keyword evidence="5 6" id="KW-0472">Membrane</keyword>
<comment type="subcellular location">
    <subcellularLocation>
        <location evidence="1">Cell membrane</location>
        <topology evidence="1">Multi-pass membrane protein</topology>
    </subcellularLocation>
</comment>